<protein>
    <submittedName>
        <fullName evidence="4">2-(1,2-epoxy-1,2-dihydrophenyl)acetyl-CoA isomerase</fullName>
    </submittedName>
</protein>
<dbReference type="InterPro" id="IPR029045">
    <property type="entry name" value="ClpP/crotonase-like_dom_sf"/>
</dbReference>
<proteinExistence type="predicted"/>
<evidence type="ECO:0000256" key="1">
    <source>
        <dbReference type="ARBA" id="ARBA00004275"/>
    </source>
</evidence>
<evidence type="ECO:0000313" key="5">
    <source>
        <dbReference type="Proteomes" id="UP000219331"/>
    </source>
</evidence>
<keyword evidence="2" id="KW-0576">Peroxisome</keyword>
<dbReference type="GO" id="GO:0004165">
    <property type="term" value="F:delta(3)-delta(2)-enoyl-CoA isomerase activity"/>
    <property type="evidence" value="ECO:0007669"/>
    <property type="project" value="UniProtKB-ARBA"/>
</dbReference>
<reference evidence="4 5" key="1">
    <citation type="submission" date="2017-08" db="EMBL/GenBank/DDBJ databases">
        <authorList>
            <person name="de Groot N.N."/>
        </authorList>
    </citation>
    <scope>NUCLEOTIDE SEQUENCE [LARGE SCALE GENOMIC DNA]</scope>
    <source>
        <strain evidence="4 5">USBA 352</strain>
    </source>
</reference>
<dbReference type="InterPro" id="IPR001753">
    <property type="entry name" value="Enoyl-CoA_hydra/iso"/>
</dbReference>
<dbReference type="STRING" id="538381.GCA_001696535_02439"/>
<keyword evidence="5" id="KW-1185">Reference proteome</keyword>
<accession>A0A285T9T5</accession>
<dbReference type="EMBL" id="OBML01000009">
    <property type="protein sequence ID" value="SOC17992.1"/>
    <property type="molecule type" value="Genomic_DNA"/>
</dbReference>
<dbReference type="OrthoDB" id="9777711at2"/>
<comment type="subcellular location">
    <subcellularLocation>
        <location evidence="1">Peroxisome</location>
    </subcellularLocation>
</comment>
<dbReference type="Proteomes" id="UP000219331">
    <property type="component" value="Unassembled WGS sequence"/>
</dbReference>
<gene>
    <name evidence="4" type="ORF">SAMN05421512_109161</name>
</gene>
<dbReference type="Pfam" id="PF00378">
    <property type="entry name" value="ECH_1"/>
    <property type="match status" value="1"/>
</dbReference>
<evidence type="ECO:0000256" key="2">
    <source>
        <dbReference type="ARBA" id="ARBA00023140"/>
    </source>
</evidence>
<name>A0A285T9T5_9HYPH</name>
<dbReference type="InterPro" id="IPR051053">
    <property type="entry name" value="ECH/Chromodomain_protein"/>
</dbReference>
<dbReference type="Gene3D" id="3.90.226.10">
    <property type="entry name" value="2-enoyl-CoA Hydratase, Chain A, domain 1"/>
    <property type="match status" value="1"/>
</dbReference>
<dbReference type="CDD" id="cd06558">
    <property type="entry name" value="crotonase-like"/>
    <property type="match status" value="1"/>
</dbReference>
<dbReference type="AlphaFoldDB" id="A0A285T9T5"/>
<dbReference type="SUPFAM" id="SSF52096">
    <property type="entry name" value="ClpP/crotonase"/>
    <property type="match status" value="1"/>
</dbReference>
<keyword evidence="3 4" id="KW-0413">Isomerase</keyword>
<dbReference type="PANTHER" id="PTHR43684:SF1">
    <property type="entry name" value="ENOYL-COA DELTA ISOMERASE 2"/>
    <property type="match status" value="1"/>
</dbReference>
<evidence type="ECO:0000256" key="3">
    <source>
        <dbReference type="ARBA" id="ARBA00023235"/>
    </source>
</evidence>
<sequence>MSAAADGAVHLDWREGAAWLTLDRPGRGNALVPELLAALRARIEEARQAGAAALVLTGRGRAFSAGGDVARFAALSRDSSDLLHYAREIVGALNAAVLDLLDFPMPVIAAVNGPVTGGSAGLMLAADMVVMSEEAFLQPYYAQMGFAPDGGWTALLPERIGTARALEVQYLNRRLTAADCLRLGLASETCPPAELEERVHARLAVLAGMDPGTLAMTRANVWSEERRALVSRALERELRGFLALIARPETRERMQAFVAPATAGRGGR</sequence>
<dbReference type="PANTHER" id="PTHR43684">
    <property type="match status" value="1"/>
</dbReference>
<evidence type="ECO:0000313" key="4">
    <source>
        <dbReference type="EMBL" id="SOC17992.1"/>
    </source>
</evidence>
<organism evidence="4 5">
    <name type="scientific">Stappia indica</name>
    <dbReference type="NCBI Taxonomy" id="538381"/>
    <lineage>
        <taxon>Bacteria</taxon>
        <taxon>Pseudomonadati</taxon>
        <taxon>Pseudomonadota</taxon>
        <taxon>Alphaproteobacteria</taxon>
        <taxon>Hyphomicrobiales</taxon>
        <taxon>Stappiaceae</taxon>
        <taxon>Stappia</taxon>
    </lineage>
</organism>
<dbReference type="RefSeq" id="WP_097175705.1">
    <property type="nucleotide sequence ID" value="NZ_OBML01000009.1"/>
</dbReference>